<protein>
    <recommendedName>
        <fullName evidence="3">DUF4192 domain-containing protein</fullName>
    </recommendedName>
</protein>
<accession>A0ABN1UIJ6</accession>
<evidence type="ECO:0000313" key="2">
    <source>
        <dbReference type="Proteomes" id="UP001499979"/>
    </source>
</evidence>
<organism evidence="1 2">
    <name type="scientific">Nocardioides aquiterrae</name>
    <dbReference type="NCBI Taxonomy" id="203799"/>
    <lineage>
        <taxon>Bacteria</taxon>
        <taxon>Bacillati</taxon>
        <taxon>Actinomycetota</taxon>
        <taxon>Actinomycetes</taxon>
        <taxon>Propionibacteriales</taxon>
        <taxon>Nocardioidaceae</taxon>
        <taxon>Nocardioides</taxon>
    </lineage>
</organism>
<sequence length="308" mass="33002">MTTLSFTARTPEDVLALVPVLLGFVPHDSVAMLTFGAGQPFHARLDLPTDPDELPAAVDQLLAPARQHRVRCVLFVLYTDDAALALVAARELGDAFTGAGIEVLEPIRADGARWWPAVGAWDGVPPEGVAYDLATHPFSAEAVLDGRVLHGSREELRATLHADARLVTGVVGALVEVADDPPEPAWVEALVTRHARDGTVPTDREVARLLRGLLDGEVRDAATAGLSRATAREHVGFWTDVVRRSPEPLLPGAAALLALAAWQAGHGALAWCALDRCAEVDEHHPLAGLVAQVLTRALPPQVWDEIRW</sequence>
<reference evidence="1 2" key="1">
    <citation type="journal article" date="2019" name="Int. J. Syst. Evol. Microbiol.">
        <title>The Global Catalogue of Microorganisms (GCM) 10K type strain sequencing project: providing services to taxonomists for standard genome sequencing and annotation.</title>
        <authorList>
            <consortium name="The Broad Institute Genomics Platform"/>
            <consortium name="The Broad Institute Genome Sequencing Center for Infectious Disease"/>
            <person name="Wu L."/>
            <person name="Ma J."/>
        </authorList>
    </citation>
    <scope>NUCLEOTIDE SEQUENCE [LARGE SCALE GENOMIC DNA]</scope>
    <source>
        <strain evidence="1 2">JCM 11813</strain>
    </source>
</reference>
<evidence type="ECO:0008006" key="3">
    <source>
        <dbReference type="Google" id="ProtNLM"/>
    </source>
</evidence>
<dbReference type="Proteomes" id="UP001499979">
    <property type="component" value="Unassembled WGS sequence"/>
</dbReference>
<dbReference type="RefSeq" id="WP_343908726.1">
    <property type="nucleotide sequence ID" value="NZ_BAAAJE010000017.1"/>
</dbReference>
<evidence type="ECO:0000313" key="1">
    <source>
        <dbReference type="EMBL" id="GAA1152081.1"/>
    </source>
</evidence>
<proteinExistence type="predicted"/>
<comment type="caution">
    <text evidence="1">The sequence shown here is derived from an EMBL/GenBank/DDBJ whole genome shotgun (WGS) entry which is preliminary data.</text>
</comment>
<dbReference type="InterPro" id="IPR025447">
    <property type="entry name" value="DUF4192"/>
</dbReference>
<gene>
    <name evidence="1" type="ORF">GCM10009606_33320</name>
</gene>
<dbReference type="EMBL" id="BAAAJE010000017">
    <property type="protein sequence ID" value="GAA1152081.1"/>
    <property type="molecule type" value="Genomic_DNA"/>
</dbReference>
<keyword evidence="2" id="KW-1185">Reference proteome</keyword>
<dbReference type="Pfam" id="PF13830">
    <property type="entry name" value="DUF4192"/>
    <property type="match status" value="1"/>
</dbReference>
<name>A0ABN1UIJ6_9ACTN</name>